<organism evidence="6">
    <name type="scientific">hydrocarbon metagenome</name>
    <dbReference type="NCBI Taxonomy" id="938273"/>
    <lineage>
        <taxon>unclassified sequences</taxon>
        <taxon>metagenomes</taxon>
        <taxon>ecological metagenomes</taxon>
    </lineage>
</organism>
<evidence type="ECO:0000256" key="4">
    <source>
        <dbReference type="ARBA" id="ARBA00022980"/>
    </source>
</evidence>
<evidence type="ECO:0000256" key="2">
    <source>
        <dbReference type="ARBA" id="ARBA00022730"/>
    </source>
</evidence>
<reference evidence="6" key="1">
    <citation type="journal article" date="2015" name="Proc. Natl. Acad. Sci. U.S.A.">
        <title>Networks of energetic and metabolic interactions define dynamics in microbial communities.</title>
        <authorList>
            <person name="Embree M."/>
            <person name="Liu J.K."/>
            <person name="Al-Bassam M.M."/>
            <person name="Zengler K."/>
        </authorList>
    </citation>
    <scope>NUCLEOTIDE SEQUENCE</scope>
</reference>
<dbReference type="GO" id="GO:1990904">
    <property type="term" value="C:ribonucleoprotein complex"/>
    <property type="evidence" value="ECO:0007669"/>
    <property type="project" value="UniProtKB-KW"/>
</dbReference>
<keyword evidence="4 6" id="KW-0689">Ribosomal protein</keyword>
<evidence type="ECO:0000256" key="1">
    <source>
        <dbReference type="ARBA" id="ARBA00006471"/>
    </source>
</evidence>
<evidence type="ECO:0000313" key="6">
    <source>
        <dbReference type="EMBL" id="KUG25215.1"/>
    </source>
</evidence>
<keyword evidence="3" id="KW-0694">RNA-binding</keyword>
<dbReference type="InterPro" id="IPR035987">
    <property type="entry name" value="Ribosomal_uS8_sf"/>
</dbReference>
<dbReference type="Pfam" id="PF00410">
    <property type="entry name" value="Ribosomal_S8"/>
    <property type="match status" value="1"/>
</dbReference>
<dbReference type="SUPFAM" id="SSF56047">
    <property type="entry name" value="Ribosomal protein S8"/>
    <property type="match status" value="1"/>
</dbReference>
<comment type="caution">
    <text evidence="6">The sequence shown here is derived from an EMBL/GenBank/DDBJ whole genome shotgun (WGS) entry which is preliminary data.</text>
</comment>
<dbReference type="FunFam" id="3.30.1370.30:FF:000002">
    <property type="entry name" value="30S ribosomal protein S8"/>
    <property type="match status" value="1"/>
</dbReference>
<name>A0A0W8FWD6_9ZZZZ</name>
<dbReference type="GO" id="GO:0005840">
    <property type="term" value="C:ribosome"/>
    <property type="evidence" value="ECO:0007669"/>
    <property type="project" value="UniProtKB-KW"/>
</dbReference>
<dbReference type="GO" id="GO:0005737">
    <property type="term" value="C:cytoplasm"/>
    <property type="evidence" value="ECO:0007669"/>
    <property type="project" value="UniProtKB-ARBA"/>
</dbReference>
<comment type="similarity">
    <text evidence="1">Belongs to the universal ribosomal protein uS8 family.</text>
</comment>
<dbReference type="NCBIfam" id="NF001109">
    <property type="entry name" value="PRK00136.1"/>
    <property type="match status" value="1"/>
</dbReference>
<dbReference type="EMBL" id="LNQE01000745">
    <property type="protein sequence ID" value="KUG25215.1"/>
    <property type="molecule type" value="Genomic_DNA"/>
</dbReference>
<dbReference type="InterPro" id="IPR000630">
    <property type="entry name" value="Ribosomal_uS8"/>
</dbReference>
<dbReference type="Gene3D" id="3.30.1370.30">
    <property type="match status" value="1"/>
</dbReference>
<dbReference type="PROSITE" id="PS00053">
    <property type="entry name" value="RIBOSOMAL_S8"/>
    <property type="match status" value="1"/>
</dbReference>
<dbReference type="FunFam" id="3.30.1490.10:FF:000001">
    <property type="entry name" value="30S ribosomal protein S8"/>
    <property type="match status" value="1"/>
</dbReference>
<dbReference type="PANTHER" id="PTHR11758">
    <property type="entry name" value="40S RIBOSOMAL PROTEIN S15A"/>
    <property type="match status" value="1"/>
</dbReference>
<sequence length="131" mass="14663">MSMTDPISDFLTRIRNAVKAKKRFVDIPASNTKIRIAELMKENKFIRDYNVIEDNKQNVLRVHLQYINGVSSIAGLEKISKPGLRRYCGKDDVPRVLNGLGIAVISTSKGIVSDKQARRDAVGGEVLAHIW</sequence>
<dbReference type="GO" id="GO:0019843">
    <property type="term" value="F:rRNA binding"/>
    <property type="evidence" value="ECO:0007669"/>
    <property type="project" value="UniProtKB-KW"/>
</dbReference>
<gene>
    <name evidence="6" type="ORF">ASZ90_004975</name>
</gene>
<dbReference type="AlphaFoldDB" id="A0A0W8FWD6"/>
<dbReference type="GO" id="GO:0003735">
    <property type="term" value="F:structural constituent of ribosome"/>
    <property type="evidence" value="ECO:0007669"/>
    <property type="project" value="InterPro"/>
</dbReference>
<evidence type="ECO:0000256" key="5">
    <source>
        <dbReference type="ARBA" id="ARBA00023274"/>
    </source>
</evidence>
<dbReference type="HAMAP" id="MF_01302_B">
    <property type="entry name" value="Ribosomal_uS8_B"/>
    <property type="match status" value="1"/>
</dbReference>
<dbReference type="GO" id="GO:0006412">
    <property type="term" value="P:translation"/>
    <property type="evidence" value="ECO:0007669"/>
    <property type="project" value="InterPro"/>
</dbReference>
<dbReference type="Gene3D" id="3.30.1490.10">
    <property type="match status" value="1"/>
</dbReference>
<evidence type="ECO:0000256" key="3">
    <source>
        <dbReference type="ARBA" id="ARBA00022884"/>
    </source>
</evidence>
<proteinExistence type="inferred from homology"/>
<accession>A0A0W8FWD6</accession>
<keyword evidence="2" id="KW-0699">rRNA-binding</keyword>
<dbReference type="InterPro" id="IPR047863">
    <property type="entry name" value="Ribosomal_uS8_CS"/>
</dbReference>
<keyword evidence="5" id="KW-0687">Ribonucleoprotein</keyword>
<protein>
    <submittedName>
        <fullName evidence="6">Ssu ribosomal protein s8p (S15ae)</fullName>
    </submittedName>
</protein>